<reference evidence="1 2" key="2">
    <citation type="submission" date="2018-06" db="EMBL/GenBank/DDBJ databases">
        <title>Metagenomic assembly of (sub)arctic Cyanobacteria and their associated microbiome from non-axenic cultures.</title>
        <authorList>
            <person name="Baurain D."/>
        </authorList>
    </citation>
    <scope>NUCLEOTIDE SEQUENCE [LARGE SCALE GENOMIC DNA]</scope>
    <source>
        <strain evidence="1">ULC027bin1</strain>
    </source>
</reference>
<accession>A0A2W4X5I1</accession>
<dbReference type="SUPFAM" id="SSF50346">
    <property type="entry name" value="PRC-barrel domain"/>
    <property type="match status" value="1"/>
</dbReference>
<organism evidence="1 2">
    <name type="scientific">Phormidesmis priestleyi</name>
    <dbReference type="NCBI Taxonomy" id="268141"/>
    <lineage>
        <taxon>Bacteria</taxon>
        <taxon>Bacillati</taxon>
        <taxon>Cyanobacteriota</taxon>
        <taxon>Cyanophyceae</taxon>
        <taxon>Leptolyngbyales</taxon>
        <taxon>Leptolyngbyaceae</taxon>
        <taxon>Phormidesmis</taxon>
    </lineage>
</organism>
<gene>
    <name evidence="1" type="ORF">DCF15_16795</name>
</gene>
<dbReference type="EMBL" id="QBMP01000210">
    <property type="protein sequence ID" value="PZO49549.1"/>
    <property type="molecule type" value="Genomic_DNA"/>
</dbReference>
<dbReference type="AlphaFoldDB" id="A0A2W4X5I1"/>
<evidence type="ECO:0000313" key="2">
    <source>
        <dbReference type="Proteomes" id="UP000249794"/>
    </source>
</evidence>
<comment type="caution">
    <text evidence="1">The sequence shown here is derived from an EMBL/GenBank/DDBJ whole genome shotgun (WGS) entry which is preliminary data.</text>
</comment>
<sequence length="283" mass="31190">MAYETTEEVGAVEHLLVDVKQAKVIGLLCKTAGLIGRKQSLSWSQVMKIGKDRLVVQMESAPSLVAASEAQLAAAQNMTGLEVWTDGGDHVGQVVDLCMEQSTGEVQQYLFILNYPPLAEADGDAPLIETPPVYTIEPQMIISAGRKRMMIAEEDAQRSRLYGQPITIISTPAATSRQRPEIPTELGEFVQGAQSLAGNVTKRVKQFTNEQLAHQDFVEADSLPDITEQLKAKTEQVKQQFGKTSFGRSIGQSLGHTLDRFKRPQVTEDSIDVEAFEVWEEDE</sequence>
<protein>
    <recommendedName>
        <fullName evidence="3">PRC-barrel domain-containing protein</fullName>
    </recommendedName>
</protein>
<name>A0A2W4X5I1_9CYAN</name>
<reference evidence="2" key="1">
    <citation type="submission" date="2018-04" db="EMBL/GenBank/DDBJ databases">
        <authorList>
            <person name="Cornet L."/>
        </authorList>
    </citation>
    <scope>NUCLEOTIDE SEQUENCE [LARGE SCALE GENOMIC DNA]</scope>
</reference>
<evidence type="ECO:0000313" key="1">
    <source>
        <dbReference type="EMBL" id="PZO49549.1"/>
    </source>
</evidence>
<evidence type="ECO:0008006" key="3">
    <source>
        <dbReference type="Google" id="ProtNLM"/>
    </source>
</evidence>
<dbReference type="InterPro" id="IPR011033">
    <property type="entry name" value="PRC_barrel-like_sf"/>
</dbReference>
<dbReference type="Proteomes" id="UP000249794">
    <property type="component" value="Unassembled WGS sequence"/>
</dbReference>
<proteinExistence type="predicted"/>